<accession>A0AAW0EDV0</accession>
<dbReference type="Proteomes" id="UP001362999">
    <property type="component" value="Unassembled WGS sequence"/>
</dbReference>
<dbReference type="AlphaFoldDB" id="A0AAW0EDV0"/>
<reference evidence="2 3" key="1">
    <citation type="journal article" date="2024" name="J Genomics">
        <title>Draft genome sequencing and assembly of Favolaschia claudopus CIRM-BRFM 2984 isolated from oak limbs.</title>
        <authorList>
            <person name="Navarro D."/>
            <person name="Drula E."/>
            <person name="Chaduli D."/>
            <person name="Cazenave R."/>
            <person name="Ahrendt S."/>
            <person name="Wang J."/>
            <person name="Lipzen A."/>
            <person name="Daum C."/>
            <person name="Barry K."/>
            <person name="Grigoriev I.V."/>
            <person name="Favel A."/>
            <person name="Rosso M.N."/>
            <person name="Martin F."/>
        </authorList>
    </citation>
    <scope>NUCLEOTIDE SEQUENCE [LARGE SCALE GENOMIC DNA]</scope>
    <source>
        <strain evidence="2 3">CIRM-BRFM 2984</strain>
    </source>
</reference>
<keyword evidence="1" id="KW-1133">Transmembrane helix</keyword>
<feature type="transmembrane region" description="Helical" evidence="1">
    <location>
        <begin position="46"/>
        <end position="67"/>
    </location>
</feature>
<organism evidence="2 3">
    <name type="scientific">Favolaschia claudopus</name>
    <dbReference type="NCBI Taxonomy" id="2862362"/>
    <lineage>
        <taxon>Eukaryota</taxon>
        <taxon>Fungi</taxon>
        <taxon>Dikarya</taxon>
        <taxon>Basidiomycota</taxon>
        <taxon>Agaricomycotina</taxon>
        <taxon>Agaricomycetes</taxon>
        <taxon>Agaricomycetidae</taxon>
        <taxon>Agaricales</taxon>
        <taxon>Marasmiineae</taxon>
        <taxon>Mycenaceae</taxon>
        <taxon>Favolaschia</taxon>
    </lineage>
</organism>
<protein>
    <submittedName>
        <fullName evidence="2">Uncharacterized protein</fullName>
    </submittedName>
</protein>
<proteinExistence type="predicted"/>
<keyword evidence="3" id="KW-1185">Reference proteome</keyword>
<evidence type="ECO:0000256" key="1">
    <source>
        <dbReference type="SAM" id="Phobius"/>
    </source>
</evidence>
<dbReference type="EMBL" id="JAWWNJ010000001">
    <property type="protein sequence ID" value="KAK7063671.1"/>
    <property type="molecule type" value="Genomic_DNA"/>
</dbReference>
<name>A0AAW0EDV0_9AGAR</name>
<evidence type="ECO:0000313" key="2">
    <source>
        <dbReference type="EMBL" id="KAK7063671.1"/>
    </source>
</evidence>
<evidence type="ECO:0000313" key="3">
    <source>
        <dbReference type="Proteomes" id="UP001362999"/>
    </source>
</evidence>
<keyword evidence="1" id="KW-0812">Transmembrane</keyword>
<comment type="caution">
    <text evidence="2">The sequence shown here is derived from an EMBL/GenBank/DDBJ whole genome shotgun (WGS) entry which is preliminary data.</text>
</comment>
<keyword evidence="1" id="KW-0472">Membrane</keyword>
<sequence>MASRLHVSPNATILCPQYPVPSPYPHNSHISQPPYRTTAAYASLPAASAAVVEAALALLLILSLAPLKARRKPMVQLTLIPVVPSSFVTSQTVIPEYKLHLMQEFLHIPSGIVSPLSRGSCSSPSNHRPSSIRSSLFAHGHITSVIPVPPALHSSSSVMLARSAAHSAQSLPRRRFVGFVSHSARAL</sequence>
<gene>
    <name evidence="2" type="ORF">R3P38DRAFT_3249271</name>
</gene>